<organism evidence="1 2">
    <name type="scientific">Vitis vinifera</name>
    <name type="common">Grape</name>
    <dbReference type="NCBI Taxonomy" id="29760"/>
    <lineage>
        <taxon>Eukaryota</taxon>
        <taxon>Viridiplantae</taxon>
        <taxon>Streptophyta</taxon>
        <taxon>Embryophyta</taxon>
        <taxon>Tracheophyta</taxon>
        <taxon>Spermatophyta</taxon>
        <taxon>Magnoliopsida</taxon>
        <taxon>eudicotyledons</taxon>
        <taxon>Gunneridae</taxon>
        <taxon>Pentapetalae</taxon>
        <taxon>rosids</taxon>
        <taxon>Vitales</taxon>
        <taxon>Vitaceae</taxon>
        <taxon>Viteae</taxon>
        <taxon>Vitis</taxon>
    </lineage>
</organism>
<gene>
    <name evidence="1" type="ORF">CK203_107707</name>
</gene>
<dbReference type="Proteomes" id="UP000288805">
    <property type="component" value="Unassembled WGS sequence"/>
</dbReference>
<protein>
    <submittedName>
        <fullName evidence="1">Uncharacterized protein</fullName>
    </submittedName>
</protein>
<dbReference type="AlphaFoldDB" id="A0A438CR25"/>
<dbReference type="EMBL" id="QGNW01002076">
    <property type="protein sequence ID" value="RVW25599.1"/>
    <property type="molecule type" value="Genomic_DNA"/>
</dbReference>
<evidence type="ECO:0000313" key="2">
    <source>
        <dbReference type="Proteomes" id="UP000288805"/>
    </source>
</evidence>
<evidence type="ECO:0000313" key="1">
    <source>
        <dbReference type="EMBL" id="RVW25599.1"/>
    </source>
</evidence>
<accession>A0A438CR25</accession>
<sequence>MFAFTDVLQALSCQVSCASNALLGLHQYLQGFVHSALMTFALYPLTFPDERGKCWFAIESKTFEVSIEEVRGKLRGTIVERSRGFSSWIRFGWQV</sequence>
<name>A0A438CR25_VITVI</name>
<reference evidence="1 2" key="1">
    <citation type="journal article" date="2018" name="PLoS Genet.">
        <title>Population sequencing reveals clonal diversity and ancestral inbreeding in the grapevine cultivar Chardonnay.</title>
        <authorList>
            <person name="Roach M.J."/>
            <person name="Johnson D.L."/>
            <person name="Bohlmann J."/>
            <person name="van Vuuren H.J."/>
            <person name="Jones S.J."/>
            <person name="Pretorius I.S."/>
            <person name="Schmidt S.A."/>
            <person name="Borneman A.R."/>
        </authorList>
    </citation>
    <scope>NUCLEOTIDE SEQUENCE [LARGE SCALE GENOMIC DNA]</scope>
    <source>
        <strain evidence="2">cv. Chardonnay</strain>
        <tissue evidence="1">Leaf</tissue>
    </source>
</reference>
<comment type="caution">
    <text evidence="1">The sequence shown here is derived from an EMBL/GenBank/DDBJ whole genome shotgun (WGS) entry which is preliminary data.</text>
</comment>
<proteinExistence type="predicted"/>